<protein>
    <submittedName>
        <fullName evidence="1">Uncharacterized protein</fullName>
    </submittedName>
</protein>
<name>A0A314L040_NICAT</name>
<evidence type="ECO:0000313" key="1">
    <source>
        <dbReference type="EMBL" id="OIT35016.1"/>
    </source>
</evidence>
<feature type="non-terminal residue" evidence="1">
    <location>
        <position position="82"/>
    </location>
</feature>
<proteinExistence type="predicted"/>
<sequence>KETFPDEQLLAITLSTVPWYADYVNFIASGVTPPELTPDSRRRFLHDVRLYMWDEPFLYRLCADQLVRRCVPEEEMNAILHD</sequence>
<keyword evidence="2" id="KW-1185">Reference proteome</keyword>
<comment type="caution">
    <text evidence="1">The sequence shown here is derived from an EMBL/GenBank/DDBJ whole genome shotgun (WGS) entry which is preliminary data.</text>
</comment>
<feature type="non-terminal residue" evidence="1">
    <location>
        <position position="1"/>
    </location>
</feature>
<dbReference type="EMBL" id="MJEQ01000623">
    <property type="protein sequence ID" value="OIT35016.1"/>
    <property type="molecule type" value="Genomic_DNA"/>
</dbReference>
<gene>
    <name evidence="1" type="ORF">A4A49_59230</name>
</gene>
<evidence type="ECO:0000313" key="2">
    <source>
        <dbReference type="Proteomes" id="UP000187609"/>
    </source>
</evidence>
<reference evidence="1" key="1">
    <citation type="submission" date="2016-11" db="EMBL/GenBank/DDBJ databases">
        <title>The genome of Nicotiana attenuata.</title>
        <authorList>
            <person name="Xu S."/>
            <person name="Brockmoeller T."/>
            <person name="Gaquerel E."/>
            <person name="Navarro A."/>
            <person name="Kuhl H."/>
            <person name="Gase K."/>
            <person name="Ling Z."/>
            <person name="Zhou W."/>
            <person name="Kreitzer C."/>
            <person name="Stanke M."/>
            <person name="Tang H."/>
            <person name="Lyons E."/>
            <person name="Pandey P."/>
            <person name="Pandey S.P."/>
            <person name="Timmermann B."/>
            <person name="Baldwin I.T."/>
        </authorList>
    </citation>
    <scope>NUCLEOTIDE SEQUENCE [LARGE SCALE GENOMIC DNA]</scope>
    <source>
        <strain evidence="1">UT</strain>
    </source>
</reference>
<dbReference type="AlphaFoldDB" id="A0A314L040"/>
<accession>A0A314L040</accession>
<dbReference type="Proteomes" id="UP000187609">
    <property type="component" value="Unassembled WGS sequence"/>
</dbReference>
<organism evidence="1 2">
    <name type="scientific">Nicotiana attenuata</name>
    <name type="common">Coyote tobacco</name>
    <dbReference type="NCBI Taxonomy" id="49451"/>
    <lineage>
        <taxon>Eukaryota</taxon>
        <taxon>Viridiplantae</taxon>
        <taxon>Streptophyta</taxon>
        <taxon>Embryophyta</taxon>
        <taxon>Tracheophyta</taxon>
        <taxon>Spermatophyta</taxon>
        <taxon>Magnoliopsida</taxon>
        <taxon>eudicotyledons</taxon>
        <taxon>Gunneridae</taxon>
        <taxon>Pentapetalae</taxon>
        <taxon>asterids</taxon>
        <taxon>lamiids</taxon>
        <taxon>Solanales</taxon>
        <taxon>Solanaceae</taxon>
        <taxon>Nicotianoideae</taxon>
        <taxon>Nicotianeae</taxon>
        <taxon>Nicotiana</taxon>
    </lineage>
</organism>
<dbReference type="Gramene" id="OIT35016">
    <property type="protein sequence ID" value="OIT35016"/>
    <property type="gene ID" value="A4A49_59230"/>
</dbReference>